<dbReference type="PANTHER" id="PTHR46523:SF1">
    <property type="entry name" value="DCTP PYROPHOSPHATASE 1"/>
    <property type="match status" value="1"/>
</dbReference>
<dbReference type="CDD" id="cd11537">
    <property type="entry name" value="NTP-PPase_RS21-C6_like"/>
    <property type="match status" value="1"/>
</dbReference>
<dbReference type="EMBL" id="JBHRTK010000031">
    <property type="protein sequence ID" value="MFC3208940.1"/>
    <property type="molecule type" value="Genomic_DNA"/>
</dbReference>
<dbReference type="RefSeq" id="WP_378224925.1">
    <property type="nucleotide sequence ID" value="NZ_JBHRTK010000031.1"/>
</dbReference>
<dbReference type="PANTHER" id="PTHR46523">
    <property type="entry name" value="DCTP PYROPHOSPHATASE 1"/>
    <property type="match status" value="1"/>
</dbReference>
<dbReference type="PIRSF" id="PIRSF029826">
    <property type="entry name" value="UCP029826_pph"/>
    <property type="match status" value="1"/>
</dbReference>
<sequence length="109" mass="12397">MDKIIAALRVFRDDRDWTKFHTARNLATSVSIEAAELLEHFQWDVGDEDSLEIEREAVAGELADVLIYLLMLFDKLGLDPATEAMRKIESNSHRFPVGSQPGKRRRQGA</sequence>
<name>A0ABV7KFE8_9HYPH</name>
<comment type="caution">
    <text evidence="2">The sequence shown here is derived from an EMBL/GenBank/DDBJ whole genome shotgun (WGS) entry which is preliminary data.</text>
</comment>
<evidence type="ECO:0000313" key="3">
    <source>
        <dbReference type="Proteomes" id="UP001595583"/>
    </source>
</evidence>
<evidence type="ECO:0000313" key="2">
    <source>
        <dbReference type="EMBL" id="MFC3208940.1"/>
    </source>
</evidence>
<dbReference type="SUPFAM" id="SSF101386">
    <property type="entry name" value="all-alpha NTP pyrophosphatases"/>
    <property type="match status" value="1"/>
</dbReference>
<accession>A0ABV7KFE8</accession>
<dbReference type="InterPro" id="IPR025984">
    <property type="entry name" value="DCTPP"/>
</dbReference>
<feature type="region of interest" description="Disordered" evidence="1">
    <location>
        <begin position="89"/>
        <end position="109"/>
    </location>
</feature>
<dbReference type="InterPro" id="IPR052555">
    <property type="entry name" value="dCTP_Pyrophosphatase"/>
</dbReference>
<proteinExistence type="predicted"/>
<keyword evidence="3" id="KW-1185">Reference proteome</keyword>
<reference evidence="3" key="1">
    <citation type="journal article" date="2019" name="Int. J. Syst. Evol. Microbiol.">
        <title>The Global Catalogue of Microorganisms (GCM) 10K type strain sequencing project: providing services to taxonomists for standard genome sequencing and annotation.</title>
        <authorList>
            <consortium name="The Broad Institute Genomics Platform"/>
            <consortium name="The Broad Institute Genome Sequencing Center for Infectious Disease"/>
            <person name="Wu L."/>
            <person name="Ma J."/>
        </authorList>
    </citation>
    <scope>NUCLEOTIDE SEQUENCE [LARGE SCALE GENOMIC DNA]</scope>
    <source>
        <strain evidence="3">KCTC 52165</strain>
    </source>
</reference>
<evidence type="ECO:0000256" key="1">
    <source>
        <dbReference type="SAM" id="MobiDB-lite"/>
    </source>
</evidence>
<organism evidence="2 3">
    <name type="scientific">Aquamicrobium soli</name>
    <dbReference type="NCBI Taxonomy" id="1811518"/>
    <lineage>
        <taxon>Bacteria</taxon>
        <taxon>Pseudomonadati</taxon>
        <taxon>Pseudomonadota</taxon>
        <taxon>Alphaproteobacteria</taxon>
        <taxon>Hyphomicrobiales</taxon>
        <taxon>Phyllobacteriaceae</taxon>
        <taxon>Aquamicrobium</taxon>
    </lineage>
</organism>
<dbReference type="Proteomes" id="UP001595583">
    <property type="component" value="Unassembled WGS sequence"/>
</dbReference>
<dbReference type="Pfam" id="PF12643">
    <property type="entry name" value="MazG-like"/>
    <property type="match status" value="1"/>
</dbReference>
<protein>
    <submittedName>
        <fullName evidence="2">Nucleotide pyrophosphohydrolase</fullName>
    </submittedName>
</protein>
<gene>
    <name evidence="2" type="ORF">ACFOHJ_22195</name>
</gene>
<dbReference type="Gene3D" id="1.10.287.1080">
    <property type="entry name" value="MazG-like"/>
    <property type="match status" value="1"/>
</dbReference>